<keyword evidence="4" id="KW-0808">Transferase</keyword>
<dbReference type="RefSeq" id="WP_289409250.1">
    <property type="nucleotide sequence ID" value="NZ_JAUCDY010000001.1"/>
</dbReference>
<dbReference type="Pfam" id="PF01739">
    <property type="entry name" value="CheR"/>
    <property type="match status" value="1"/>
</dbReference>
<dbReference type="SUPFAM" id="SSF47757">
    <property type="entry name" value="Chemotaxis receptor methyltransferase CheR, N-terminal domain"/>
    <property type="match status" value="1"/>
</dbReference>
<dbReference type="InterPro" id="IPR022641">
    <property type="entry name" value="CheR_N"/>
</dbReference>
<dbReference type="PANTHER" id="PTHR24422">
    <property type="entry name" value="CHEMOTAXIS PROTEIN METHYLTRANSFERASE"/>
    <property type="match status" value="1"/>
</dbReference>
<keyword evidence="3 7" id="KW-0489">Methyltransferase</keyword>
<dbReference type="InterPro" id="IPR000780">
    <property type="entry name" value="CheR_MeTrfase"/>
</dbReference>
<organism evidence="7 8">
    <name type="scientific">Thiopseudomonas acetoxidans</name>
    <dbReference type="NCBI Taxonomy" id="3041622"/>
    <lineage>
        <taxon>Bacteria</taxon>
        <taxon>Pseudomonadati</taxon>
        <taxon>Pseudomonadota</taxon>
        <taxon>Gammaproteobacteria</taxon>
        <taxon>Pseudomonadales</taxon>
        <taxon>Pseudomonadaceae</taxon>
        <taxon>Thiopseudomonas</taxon>
    </lineage>
</organism>
<dbReference type="InterPro" id="IPR036804">
    <property type="entry name" value="CheR_N_sf"/>
</dbReference>
<dbReference type="SUPFAM" id="SSF53335">
    <property type="entry name" value="S-adenosyl-L-methionine-dependent methyltransferases"/>
    <property type="match status" value="1"/>
</dbReference>
<name>A0ABT7SKI2_9GAMM</name>
<dbReference type="Gene3D" id="3.40.50.150">
    <property type="entry name" value="Vaccinia Virus protein VP39"/>
    <property type="match status" value="1"/>
</dbReference>
<dbReference type="Gene3D" id="1.10.155.10">
    <property type="entry name" value="Chemotaxis receptor methyltransferase CheR, N-terminal domain"/>
    <property type="match status" value="1"/>
</dbReference>
<sequence>MQAGSAWILKPVAEMSTSEFGDWCQLLESRSGMVLTEQRRSFLQVNLTARMRELGLSDYADYYQQVLNGPSAAVEWTNLLDKLTVQETHFFRHQASYDFVAEFLRKRMVDKHHKRPLSLWSVGCATGEEPWSLAITVAQVLREQDKTKGFAVTATDISHSALKKARTARYSARRLETVSKEIVARYFVEEQPGCFQVNKDLMQRVCFARLNVLELANAPISSMDVIFCQNLLIYFRRWQRREILNHLAARLAPGGVLVVGLGEVTGWEHADLQRVENEKVLAFTRRG</sequence>
<evidence type="ECO:0000313" key="8">
    <source>
        <dbReference type="Proteomes" id="UP001241056"/>
    </source>
</evidence>
<accession>A0ABT7SKI2</accession>
<dbReference type="Pfam" id="PF03705">
    <property type="entry name" value="CheR_N"/>
    <property type="match status" value="1"/>
</dbReference>
<evidence type="ECO:0000256" key="5">
    <source>
        <dbReference type="ARBA" id="ARBA00022691"/>
    </source>
</evidence>
<reference evidence="7 8" key="1">
    <citation type="submission" date="2023-06" db="EMBL/GenBank/DDBJ databases">
        <title>Thiopseudomonas sp. CY1220 draft genome sequence.</title>
        <authorList>
            <person name="Zhao G."/>
            <person name="An M."/>
        </authorList>
    </citation>
    <scope>NUCLEOTIDE SEQUENCE [LARGE SCALE GENOMIC DNA]</scope>
    <source>
        <strain evidence="7 8">CY1220</strain>
    </source>
</reference>
<evidence type="ECO:0000256" key="4">
    <source>
        <dbReference type="ARBA" id="ARBA00022679"/>
    </source>
</evidence>
<gene>
    <name evidence="7" type="ORF">QEZ41_00120</name>
</gene>
<dbReference type="EMBL" id="JAUCDY010000001">
    <property type="protein sequence ID" value="MDM7856695.1"/>
    <property type="molecule type" value="Genomic_DNA"/>
</dbReference>
<evidence type="ECO:0000313" key="7">
    <source>
        <dbReference type="EMBL" id="MDM7856695.1"/>
    </source>
</evidence>
<dbReference type="InterPro" id="IPR029063">
    <property type="entry name" value="SAM-dependent_MTases_sf"/>
</dbReference>
<dbReference type="SMART" id="SM00138">
    <property type="entry name" value="MeTrc"/>
    <property type="match status" value="1"/>
</dbReference>
<dbReference type="Proteomes" id="UP001241056">
    <property type="component" value="Unassembled WGS sequence"/>
</dbReference>
<evidence type="ECO:0000256" key="3">
    <source>
        <dbReference type="ARBA" id="ARBA00022603"/>
    </source>
</evidence>
<dbReference type="PROSITE" id="PS50123">
    <property type="entry name" value="CHER"/>
    <property type="match status" value="1"/>
</dbReference>
<keyword evidence="8" id="KW-1185">Reference proteome</keyword>
<evidence type="ECO:0000256" key="2">
    <source>
        <dbReference type="ARBA" id="ARBA00012534"/>
    </source>
</evidence>
<dbReference type="EC" id="2.1.1.80" evidence="2"/>
<dbReference type="InterPro" id="IPR022642">
    <property type="entry name" value="CheR_C"/>
</dbReference>
<dbReference type="GO" id="GO:0032259">
    <property type="term" value="P:methylation"/>
    <property type="evidence" value="ECO:0007669"/>
    <property type="project" value="UniProtKB-KW"/>
</dbReference>
<evidence type="ECO:0000259" key="6">
    <source>
        <dbReference type="PROSITE" id="PS50123"/>
    </source>
</evidence>
<dbReference type="GO" id="GO:0008168">
    <property type="term" value="F:methyltransferase activity"/>
    <property type="evidence" value="ECO:0007669"/>
    <property type="project" value="UniProtKB-KW"/>
</dbReference>
<dbReference type="PRINTS" id="PR00996">
    <property type="entry name" value="CHERMTFRASE"/>
</dbReference>
<protein>
    <recommendedName>
        <fullName evidence="2">protein-glutamate O-methyltransferase</fullName>
        <ecNumber evidence="2">2.1.1.80</ecNumber>
    </recommendedName>
</protein>
<proteinExistence type="predicted"/>
<evidence type="ECO:0000256" key="1">
    <source>
        <dbReference type="ARBA" id="ARBA00001541"/>
    </source>
</evidence>
<comment type="catalytic activity">
    <reaction evidence="1">
        <text>L-glutamyl-[protein] + S-adenosyl-L-methionine = [protein]-L-glutamate 5-O-methyl ester + S-adenosyl-L-homocysteine</text>
        <dbReference type="Rhea" id="RHEA:24452"/>
        <dbReference type="Rhea" id="RHEA-COMP:10208"/>
        <dbReference type="Rhea" id="RHEA-COMP:10311"/>
        <dbReference type="ChEBI" id="CHEBI:29973"/>
        <dbReference type="ChEBI" id="CHEBI:57856"/>
        <dbReference type="ChEBI" id="CHEBI:59789"/>
        <dbReference type="ChEBI" id="CHEBI:82795"/>
        <dbReference type="EC" id="2.1.1.80"/>
    </reaction>
</comment>
<keyword evidence="5" id="KW-0949">S-adenosyl-L-methionine</keyword>
<feature type="domain" description="CheR-type methyltransferase" evidence="6">
    <location>
        <begin position="8"/>
        <end position="287"/>
    </location>
</feature>
<dbReference type="InterPro" id="IPR050903">
    <property type="entry name" value="Bact_Chemotaxis_MeTrfase"/>
</dbReference>
<comment type="caution">
    <text evidence="7">The sequence shown here is derived from an EMBL/GenBank/DDBJ whole genome shotgun (WGS) entry which is preliminary data.</text>
</comment>
<dbReference type="PANTHER" id="PTHR24422:SF19">
    <property type="entry name" value="CHEMOTAXIS PROTEIN METHYLTRANSFERASE"/>
    <property type="match status" value="1"/>
</dbReference>